<feature type="transmembrane region" description="Helical" evidence="6">
    <location>
        <begin position="153"/>
        <end position="174"/>
    </location>
</feature>
<keyword evidence="6" id="KW-0813">Transport</keyword>
<evidence type="ECO:0000256" key="1">
    <source>
        <dbReference type="ARBA" id="ARBA00004651"/>
    </source>
</evidence>
<comment type="subcellular location">
    <subcellularLocation>
        <location evidence="1 6">Cell membrane</location>
        <topology evidence="1 6">Multi-pass membrane protein</topology>
    </subcellularLocation>
</comment>
<evidence type="ECO:0000313" key="8">
    <source>
        <dbReference type="EMBL" id="TYC46120.1"/>
    </source>
</evidence>
<evidence type="ECO:0000256" key="4">
    <source>
        <dbReference type="ARBA" id="ARBA00022989"/>
    </source>
</evidence>
<name>A0A6P2CJU0_9LACO</name>
<feature type="transmembrane region" description="Helical" evidence="6">
    <location>
        <begin position="227"/>
        <end position="254"/>
    </location>
</feature>
<evidence type="ECO:0000259" key="7">
    <source>
        <dbReference type="Pfam" id="PF02687"/>
    </source>
</evidence>
<evidence type="ECO:0000256" key="2">
    <source>
        <dbReference type="ARBA" id="ARBA00022475"/>
    </source>
</evidence>
<dbReference type="Proteomes" id="UP000442244">
    <property type="component" value="Unassembled WGS sequence"/>
</dbReference>
<accession>A0A6P2CJU0</accession>
<organism evidence="8 9">
    <name type="scientific">Leuconostoc litchii</name>
    <dbReference type="NCBI Taxonomy" id="1981069"/>
    <lineage>
        <taxon>Bacteria</taxon>
        <taxon>Bacillati</taxon>
        <taxon>Bacillota</taxon>
        <taxon>Bacilli</taxon>
        <taxon>Lactobacillales</taxon>
        <taxon>Lactobacillaceae</taxon>
        <taxon>Leuconostoc</taxon>
    </lineage>
</organism>
<sequence length="640" mass="73661">MSYRNIKHNFSLYIMYILSQVLIFSLFCMLQFFGNDQLIIKRLAEDANIQSMANVVSAFYIIFIIFYFVYFNNFFVKQRIEELGIYTILGFRKSKIISIVSLENILLSFVSFCLSVPIGLISYIAIRTMLIKFIKLNINIYHMTFSSHVVSKILILFVVVSAIIFFEVCILFRGSLVKLLQVKVQQDKKIRKHPLGATIGFTFIILSYALILNLFTRPNSIWDDVGFYPVMLVTIALIVFGTVMVINFTLPMVLDLQIKHKNLLYRKINNVVLPRMIHQVRQRGKLLTTISLLIAATILVLGITIMTLSYPFEATKRIVPSSVETVITKKNVLNKKQVDNIKSRYHAQVTHSIVLREKIGKPLQVDAKRSFNYIDIISSSNYNRILKEQNRPLLKKVQKDKAVMVNYYTKSGEEKEKTTIELSNLHQKLMINQTTNNNPFAFVNSVTTVVVSDEYFSQIVDVSRNKYSVYSINSKKLRNNKSLVSYIDNLHVDMISSYKKNQEITHANSPTFLMITLIAILLFISVTTVLYFTSRIEQLKVAAEYKTAHSIGYSLDQILMVMKKEIGILFFPPLLIGFLDGVIGIIGFRYIIADAKSSNNWIMLGKPLLLVTVIFIPIYVLVYYYSYRGTFNELHKKIVQ</sequence>
<dbReference type="OrthoDB" id="1705903at2"/>
<dbReference type="PANTHER" id="PTHR46795:SF3">
    <property type="entry name" value="ABC TRANSPORTER PERMEASE"/>
    <property type="match status" value="1"/>
</dbReference>
<feature type="transmembrane region" description="Helical" evidence="6">
    <location>
        <begin position="512"/>
        <end position="532"/>
    </location>
</feature>
<feature type="transmembrane region" description="Helical" evidence="6">
    <location>
        <begin position="608"/>
        <end position="627"/>
    </location>
</feature>
<dbReference type="InterPro" id="IPR027022">
    <property type="entry name" value="ABC_permease_BceB-typ"/>
</dbReference>
<dbReference type="Pfam" id="PF02687">
    <property type="entry name" value="FtsX"/>
    <property type="match status" value="1"/>
</dbReference>
<keyword evidence="4 6" id="KW-1133">Transmembrane helix</keyword>
<evidence type="ECO:0000256" key="6">
    <source>
        <dbReference type="PIRNR" id="PIRNR018968"/>
    </source>
</evidence>
<evidence type="ECO:0000256" key="5">
    <source>
        <dbReference type="ARBA" id="ARBA00023136"/>
    </source>
</evidence>
<dbReference type="GO" id="GO:0005886">
    <property type="term" value="C:plasma membrane"/>
    <property type="evidence" value="ECO:0007669"/>
    <property type="project" value="UniProtKB-SubCell"/>
</dbReference>
<dbReference type="GO" id="GO:0055085">
    <property type="term" value="P:transmembrane transport"/>
    <property type="evidence" value="ECO:0007669"/>
    <property type="project" value="UniProtKB-UniRule"/>
</dbReference>
<keyword evidence="5 6" id="KW-0472">Membrane</keyword>
<feature type="transmembrane region" description="Helical" evidence="6">
    <location>
        <begin position="12"/>
        <end position="33"/>
    </location>
</feature>
<dbReference type="PIRSF" id="PIRSF018968">
    <property type="entry name" value="ABC_permease_BceB"/>
    <property type="match status" value="1"/>
</dbReference>
<comment type="similarity">
    <text evidence="6">Belongs to the ABC-4 integral membrane protein family.</text>
</comment>
<dbReference type="AlphaFoldDB" id="A0A6P2CJU0"/>
<evidence type="ECO:0000256" key="3">
    <source>
        <dbReference type="ARBA" id="ARBA00022692"/>
    </source>
</evidence>
<keyword evidence="3 6" id="KW-0812">Transmembrane</keyword>
<evidence type="ECO:0000313" key="9">
    <source>
        <dbReference type="Proteomes" id="UP000442244"/>
    </source>
</evidence>
<dbReference type="PANTHER" id="PTHR46795">
    <property type="entry name" value="ABC TRANSPORTER PERMEASE-RELATED-RELATED"/>
    <property type="match status" value="1"/>
</dbReference>
<feature type="transmembrane region" description="Helical" evidence="6">
    <location>
        <begin position="53"/>
        <end position="75"/>
    </location>
</feature>
<reference evidence="8 9" key="1">
    <citation type="submission" date="2019-01" db="EMBL/GenBank/DDBJ databases">
        <title>Leuconostoc litchii sp. nov., a novel lactic acid bacterium isolated from lychee.</title>
        <authorList>
            <person name="Wang L.-T."/>
        </authorList>
    </citation>
    <scope>NUCLEOTIDE SEQUENCE [LARGE SCALE GENOMIC DNA]</scope>
    <source>
        <strain evidence="8 9">MB7</strain>
    </source>
</reference>
<feature type="transmembrane region" description="Helical" evidence="6">
    <location>
        <begin position="195"/>
        <end position="215"/>
    </location>
</feature>
<keyword evidence="2 6" id="KW-1003">Cell membrane</keyword>
<proteinExistence type="inferred from homology"/>
<protein>
    <submittedName>
        <fullName evidence="8">ABC transporter permease</fullName>
    </submittedName>
</protein>
<comment type="caution">
    <text evidence="8">The sequence shown here is derived from an EMBL/GenBank/DDBJ whole genome shotgun (WGS) entry which is preliminary data.</text>
</comment>
<dbReference type="InterPro" id="IPR003838">
    <property type="entry name" value="ABC3_permease_C"/>
</dbReference>
<feature type="transmembrane region" description="Helical" evidence="6">
    <location>
        <begin position="566"/>
        <end position="588"/>
    </location>
</feature>
<gene>
    <name evidence="8" type="ORF">ESZ47_08805</name>
</gene>
<keyword evidence="9" id="KW-1185">Reference proteome</keyword>
<feature type="domain" description="ABC3 transporter permease C-terminal" evidence="7">
    <location>
        <begin position="55"/>
        <end position="163"/>
    </location>
</feature>
<feature type="transmembrane region" description="Helical" evidence="6">
    <location>
        <begin position="286"/>
        <end position="312"/>
    </location>
</feature>
<feature type="transmembrane region" description="Helical" evidence="6">
    <location>
        <begin position="96"/>
        <end position="126"/>
    </location>
</feature>
<dbReference type="InterPro" id="IPR052536">
    <property type="entry name" value="ABC-4_Integral_Memb_Prot"/>
</dbReference>
<dbReference type="EMBL" id="SDGY01000008">
    <property type="protein sequence ID" value="TYC46120.1"/>
    <property type="molecule type" value="Genomic_DNA"/>
</dbReference>